<evidence type="ECO:0000313" key="2">
    <source>
        <dbReference type="Proteomes" id="UP001289374"/>
    </source>
</evidence>
<reference evidence="1" key="2">
    <citation type="journal article" date="2024" name="Plant">
        <title>Genomic evolution and insights into agronomic trait innovations of Sesamum species.</title>
        <authorList>
            <person name="Miao H."/>
            <person name="Wang L."/>
            <person name="Qu L."/>
            <person name="Liu H."/>
            <person name="Sun Y."/>
            <person name="Le M."/>
            <person name="Wang Q."/>
            <person name="Wei S."/>
            <person name="Zheng Y."/>
            <person name="Lin W."/>
            <person name="Duan Y."/>
            <person name="Cao H."/>
            <person name="Xiong S."/>
            <person name="Wang X."/>
            <person name="Wei L."/>
            <person name="Li C."/>
            <person name="Ma Q."/>
            <person name="Ju M."/>
            <person name="Zhao R."/>
            <person name="Li G."/>
            <person name="Mu C."/>
            <person name="Tian Q."/>
            <person name="Mei H."/>
            <person name="Zhang T."/>
            <person name="Gao T."/>
            <person name="Zhang H."/>
        </authorList>
    </citation>
    <scope>NUCLEOTIDE SEQUENCE</scope>
    <source>
        <strain evidence="1">K16</strain>
    </source>
</reference>
<accession>A0AAE1X9I1</accession>
<evidence type="ECO:0000313" key="1">
    <source>
        <dbReference type="EMBL" id="KAK4407700.1"/>
    </source>
</evidence>
<keyword evidence="2" id="KW-1185">Reference proteome</keyword>
<proteinExistence type="predicted"/>
<dbReference type="Proteomes" id="UP001289374">
    <property type="component" value="Unassembled WGS sequence"/>
</dbReference>
<comment type="caution">
    <text evidence="1">The sequence shown here is derived from an EMBL/GenBank/DDBJ whole genome shotgun (WGS) entry which is preliminary data.</text>
</comment>
<protein>
    <submittedName>
        <fullName evidence="1">Uncharacterized protein</fullName>
    </submittedName>
</protein>
<gene>
    <name evidence="1" type="ORF">Sango_0351000</name>
</gene>
<dbReference type="EMBL" id="JACGWL010000002">
    <property type="protein sequence ID" value="KAK4407700.1"/>
    <property type="molecule type" value="Genomic_DNA"/>
</dbReference>
<sequence>MVCSRPSLTWHGICAARHGDEHGGTVSEGSHSFNLALLAKFEWRILTRPASLLSRFLKATYFPTSSFEKDGVCSRPSLTWHGICAARQLLEKGC</sequence>
<name>A0AAE1X9I1_9LAMI</name>
<organism evidence="1 2">
    <name type="scientific">Sesamum angolense</name>
    <dbReference type="NCBI Taxonomy" id="2727404"/>
    <lineage>
        <taxon>Eukaryota</taxon>
        <taxon>Viridiplantae</taxon>
        <taxon>Streptophyta</taxon>
        <taxon>Embryophyta</taxon>
        <taxon>Tracheophyta</taxon>
        <taxon>Spermatophyta</taxon>
        <taxon>Magnoliopsida</taxon>
        <taxon>eudicotyledons</taxon>
        <taxon>Gunneridae</taxon>
        <taxon>Pentapetalae</taxon>
        <taxon>asterids</taxon>
        <taxon>lamiids</taxon>
        <taxon>Lamiales</taxon>
        <taxon>Pedaliaceae</taxon>
        <taxon>Sesamum</taxon>
    </lineage>
</organism>
<dbReference type="AlphaFoldDB" id="A0AAE1X9I1"/>
<reference evidence="1" key="1">
    <citation type="submission" date="2020-06" db="EMBL/GenBank/DDBJ databases">
        <authorList>
            <person name="Li T."/>
            <person name="Hu X."/>
            <person name="Zhang T."/>
            <person name="Song X."/>
            <person name="Zhang H."/>
            <person name="Dai N."/>
            <person name="Sheng W."/>
            <person name="Hou X."/>
            <person name="Wei L."/>
        </authorList>
    </citation>
    <scope>NUCLEOTIDE SEQUENCE</scope>
    <source>
        <strain evidence="1">K16</strain>
        <tissue evidence="1">Leaf</tissue>
    </source>
</reference>